<dbReference type="EMBL" id="JACOOR010000009">
    <property type="protein sequence ID" value="MBC5660960.1"/>
    <property type="molecule type" value="Genomic_DNA"/>
</dbReference>
<gene>
    <name evidence="1" type="ORF">H8S44_14450</name>
</gene>
<organism evidence="1 2">
    <name type="scientific">Anaerosacchariphilus hominis</name>
    <dbReference type="NCBI Taxonomy" id="2763017"/>
    <lineage>
        <taxon>Bacteria</taxon>
        <taxon>Bacillati</taxon>
        <taxon>Bacillota</taxon>
        <taxon>Clostridia</taxon>
        <taxon>Lachnospirales</taxon>
        <taxon>Lachnospiraceae</taxon>
        <taxon>Anaerosacchariphilus</taxon>
    </lineage>
</organism>
<name>A0A923LE25_9FIRM</name>
<dbReference type="RefSeq" id="WP_186873899.1">
    <property type="nucleotide sequence ID" value="NZ_JACOOR010000009.1"/>
</dbReference>
<dbReference type="Proteomes" id="UP000649345">
    <property type="component" value="Unassembled WGS sequence"/>
</dbReference>
<reference evidence="1" key="1">
    <citation type="submission" date="2020-08" db="EMBL/GenBank/DDBJ databases">
        <title>Genome public.</title>
        <authorList>
            <person name="Liu C."/>
            <person name="Sun Q."/>
        </authorList>
    </citation>
    <scope>NUCLEOTIDE SEQUENCE</scope>
    <source>
        <strain evidence="1">NSJ-68</strain>
    </source>
</reference>
<proteinExistence type="predicted"/>
<accession>A0A923LE25</accession>
<protein>
    <submittedName>
        <fullName evidence="1">Stage III sporulation protein AD</fullName>
    </submittedName>
</protein>
<dbReference type="Pfam" id="PF06686">
    <property type="entry name" value="SpoIIIAC"/>
    <property type="match status" value="2"/>
</dbReference>
<sequence length="127" mass="13384">MLQAAIIGITGVFLAMELKETKPEYAAVLSVATGVLLLMLAQEKLEAVVESIRLIQNSISIQASYIRVLLKIIGITCISEFAGDICRDAGYSAVAGQIGIFARLSILAVSMPIVTALLDTVQGFLGG</sequence>
<comment type="caution">
    <text evidence="1">The sequence shown here is derived from an EMBL/GenBank/DDBJ whole genome shotgun (WGS) entry which is preliminary data.</text>
</comment>
<evidence type="ECO:0000313" key="1">
    <source>
        <dbReference type="EMBL" id="MBC5660960.1"/>
    </source>
</evidence>
<dbReference type="InterPro" id="IPR025664">
    <property type="entry name" value="Spore_III_AC/AD"/>
</dbReference>
<dbReference type="AlphaFoldDB" id="A0A923LE25"/>
<keyword evidence="2" id="KW-1185">Reference proteome</keyword>
<evidence type="ECO:0000313" key="2">
    <source>
        <dbReference type="Proteomes" id="UP000649345"/>
    </source>
</evidence>